<dbReference type="PATRIC" id="fig|649747.3.peg.3863"/>
<dbReference type="PANTHER" id="PTHR42798:SF7">
    <property type="entry name" value="ALPHA-D-RIBOSE 1-METHYLPHOSPHONATE 5-TRIPHOSPHATE SYNTHASE SUBUNIT PHNL"/>
    <property type="match status" value="1"/>
</dbReference>
<dbReference type="GO" id="GO:0016887">
    <property type="term" value="F:ATP hydrolysis activity"/>
    <property type="evidence" value="ECO:0007669"/>
    <property type="project" value="InterPro"/>
</dbReference>
<dbReference type="Gene3D" id="3.40.50.300">
    <property type="entry name" value="P-loop containing nucleotide triphosphate hydrolases"/>
    <property type="match status" value="1"/>
</dbReference>
<dbReference type="GO" id="GO:0022857">
    <property type="term" value="F:transmembrane transporter activity"/>
    <property type="evidence" value="ECO:0007669"/>
    <property type="project" value="UniProtKB-ARBA"/>
</dbReference>
<dbReference type="STRING" id="649747.HMPREF0083_04258"/>
<dbReference type="SMART" id="SM00382">
    <property type="entry name" value="AAA"/>
    <property type="match status" value="1"/>
</dbReference>
<dbReference type="HOGENOM" id="CLU_000604_1_22_9"/>
<gene>
    <name evidence="6" type="ORF">HMPREF0083_04258</name>
</gene>
<dbReference type="PROSITE" id="PS50893">
    <property type="entry name" value="ABC_TRANSPORTER_2"/>
    <property type="match status" value="1"/>
</dbReference>
<evidence type="ECO:0000256" key="2">
    <source>
        <dbReference type="ARBA" id="ARBA00022448"/>
    </source>
</evidence>
<keyword evidence="4 6" id="KW-0067">ATP-binding</keyword>
<feature type="domain" description="ABC transporter" evidence="5">
    <location>
        <begin position="19"/>
        <end position="258"/>
    </location>
</feature>
<evidence type="ECO:0000256" key="3">
    <source>
        <dbReference type="ARBA" id="ARBA00022741"/>
    </source>
</evidence>
<dbReference type="Proteomes" id="UP000016511">
    <property type="component" value="Unassembled WGS sequence"/>
</dbReference>
<sequence>MQGYCRRKFTEVNKMKTILQAKNVEKVFGAKGNAFTALKNITLEIKEGEFVGVMGPSGAGKSTLLNIFSTIDAASSGEINIDGKNIVTMKEEQLSDFRRDKLGFIFQDYNLLDTLTVRENILLPLALSNVPVKEIETRVEKIADTFGIREILDKYPYHISGGQKQRAAASRAIVTNPSLILADEPTGALDSKSATSLLESLSALNENNKSTIMMVTHDAFAASFCKRIVFIKDGQLYKELHKEGQTRKVFFQEVLDVLASLGGGHNDTI</sequence>
<dbReference type="GO" id="GO:0005524">
    <property type="term" value="F:ATP binding"/>
    <property type="evidence" value="ECO:0007669"/>
    <property type="project" value="UniProtKB-KW"/>
</dbReference>
<dbReference type="InterPro" id="IPR003593">
    <property type="entry name" value="AAA+_ATPase"/>
</dbReference>
<comment type="caution">
    <text evidence="6">The sequence shown here is derived from an EMBL/GenBank/DDBJ whole genome shotgun (WGS) entry which is preliminary data.</text>
</comment>
<keyword evidence="7" id="KW-1185">Reference proteome</keyword>
<name>U1Y673_ANEAE</name>
<evidence type="ECO:0000313" key="6">
    <source>
        <dbReference type="EMBL" id="ERI07657.1"/>
    </source>
</evidence>
<dbReference type="PANTHER" id="PTHR42798">
    <property type="entry name" value="LIPOPROTEIN-RELEASING SYSTEM ATP-BINDING PROTEIN LOLD"/>
    <property type="match status" value="1"/>
</dbReference>
<keyword evidence="2" id="KW-0813">Transport</keyword>
<evidence type="ECO:0000256" key="1">
    <source>
        <dbReference type="ARBA" id="ARBA00005417"/>
    </source>
</evidence>
<dbReference type="GO" id="GO:0098796">
    <property type="term" value="C:membrane protein complex"/>
    <property type="evidence" value="ECO:0007669"/>
    <property type="project" value="UniProtKB-ARBA"/>
</dbReference>
<comment type="similarity">
    <text evidence="1">Belongs to the ABC transporter superfamily.</text>
</comment>
<dbReference type="InterPro" id="IPR027417">
    <property type="entry name" value="P-loop_NTPase"/>
</dbReference>
<evidence type="ECO:0000259" key="5">
    <source>
        <dbReference type="PROSITE" id="PS50893"/>
    </source>
</evidence>
<protein>
    <submittedName>
        <fullName evidence="6">ABC transporter, ATP-binding protein</fullName>
    </submittedName>
</protein>
<organism evidence="6 7">
    <name type="scientific">Aneurinibacillus aneurinilyticus ATCC 12856</name>
    <dbReference type="NCBI Taxonomy" id="649747"/>
    <lineage>
        <taxon>Bacteria</taxon>
        <taxon>Bacillati</taxon>
        <taxon>Bacillota</taxon>
        <taxon>Bacilli</taxon>
        <taxon>Bacillales</taxon>
        <taxon>Paenibacillaceae</taxon>
        <taxon>Aneurinibacillus group</taxon>
        <taxon>Aneurinibacillus</taxon>
    </lineage>
</organism>
<dbReference type="CDD" id="cd03255">
    <property type="entry name" value="ABC_MJ0796_LolCDE_FtsE"/>
    <property type="match status" value="1"/>
</dbReference>
<dbReference type="InterPro" id="IPR017911">
    <property type="entry name" value="MacB-like_ATP-bd"/>
</dbReference>
<evidence type="ECO:0000313" key="7">
    <source>
        <dbReference type="Proteomes" id="UP000016511"/>
    </source>
</evidence>
<reference evidence="6 7" key="1">
    <citation type="submission" date="2013-08" db="EMBL/GenBank/DDBJ databases">
        <authorList>
            <person name="Weinstock G."/>
            <person name="Sodergren E."/>
            <person name="Wylie T."/>
            <person name="Fulton L."/>
            <person name="Fulton R."/>
            <person name="Fronick C."/>
            <person name="O'Laughlin M."/>
            <person name="Godfrey J."/>
            <person name="Miner T."/>
            <person name="Herter B."/>
            <person name="Appelbaum E."/>
            <person name="Cordes M."/>
            <person name="Lek S."/>
            <person name="Wollam A."/>
            <person name="Pepin K.H."/>
            <person name="Palsikar V.B."/>
            <person name="Mitreva M."/>
            <person name="Wilson R.K."/>
        </authorList>
    </citation>
    <scope>NUCLEOTIDE SEQUENCE [LARGE SCALE GENOMIC DNA]</scope>
    <source>
        <strain evidence="6 7">ATCC 12856</strain>
    </source>
</reference>
<dbReference type="SUPFAM" id="SSF52540">
    <property type="entry name" value="P-loop containing nucleoside triphosphate hydrolases"/>
    <property type="match status" value="1"/>
</dbReference>
<keyword evidence="3" id="KW-0547">Nucleotide-binding</keyword>
<dbReference type="FunFam" id="3.40.50.300:FF:000032">
    <property type="entry name" value="Export ABC transporter ATP-binding protein"/>
    <property type="match status" value="1"/>
</dbReference>
<proteinExistence type="inferred from homology"/>
<dbReference type="InterPro" id="IPR003439">
    <property type="entry name" value="ABC_transporter-like_ATP-bd"/>
</dbReference>
<evidence type="ECO:0000256" key="4">
    <source>
        <dbReference type="ARBA" id="ARBA00022840"/>
    </source>
</evidence>
<dbReference type="EMBL" id="AWSJ01000256">
    <property type="protein sequence ID" value="ERI07657.1"/>
    <property type="molecule type" value="Genomic_DNA"/>
</dbReference>
<dbReference type="Pfam" id="PF00005">
    <property type="entry name" value="ABC_tran"/>
    <property type="match status" value="1"/>
</dbReference>
<dbReference type="eggNOG" id="COG1136">
    <property type="taxonomic scope" value="Bacteria"/>
</dbReference>
<dbReference type="AlphaFoldDB" id="U1Y673"/>
<accession>U1Y673</accession>